<name>A0A1H4TVM8_9PSEU</name>
<sequence>MPPARLRYGGGGTRTPGGIMRRLLVSAACAVLLVAGTGTADAATDPRQAALDVAVQAGNVGMIAVATDAGGRWRGRAGVADVVTGAKPDTGGRFRIGSVSKTFTATLVLKLAANGRLRLDDPIARYLPGLLPYPEPITVRQLLQHTAGVPRDLAPQYTWTTAEELDTERFVHFGEVEAIHDSTVQPLLFPPGTGWSYSNTGYNVLALLVEKLTGRPFERVLADWITGPLHLADTFLPRDFPWVPRPAIRGYEQLYPAPRGLTDVTVYNLSRYFGAGNIISSAADLNRFFRALFGGELLPADVLAQMKTTVPWPGEGGLVGYGLGLMRISLAGICGPGAPDVWGHGGDVPGYNTWSMSDAAGTRGITVASSPDLTASPAAAARRTLAMVTEFCTPALPDAQERAARIQAALR</sequence>
<dbReference type="PANTHER" id="PTHR46825">
    <property type="entry name" value="D-ALANYL-D-ALANINE-CARBOXYPEPTIDASE/ENDOPEPTIDASE AMPH"/>
    <property type="match status" value="1"/>
</dbReference>
<keyword evidence="1" id="KW-0732">Signal</keyword>
<dbReference type="InterPro" id="IPR012338">
    <property type="entry name" value="Beta-lactam/transpept-like"/>
</dbReference>
<dbReference type="PANTHER" id="PTHR46825:SF7">
    <property type="entry name" value="D-ALANYL-D-ALANINE CARBOXYPEPTIDASE"/>
    <property type="match status" value="1"/>
</dbReference>
<reference evidence="4" key="1">
    <citation type="submission" date="2016-10" db="EMBL/GenBank/DDBJ databases">
        <authorList>
            <person name="Varghese N."/>
            <person name="Submissions S."/>
        </authorList>
    </citation>
    <scope>NUCLEOTIDE SEQUENCE [LARGE SCALE GENOMIC DNA]</scope>
    <source>
        <strain evidence="4">DSM 44544</strain>
    </source>
</reference>
<feature type="chain" id="PRO_5011558921" evidence="1">
    <location>
        <begin position="43"/>
        <end position="411"/>
    </location>
</feature>
<feature type="signal peptide" evidence="1">
    <location>
        <begin position="1"/>
        <end position="42"/>
    </location>
</feature>
<dbReference type="Gene3D" id="3.40.710.10">
    <property type="entry name" value="DD-peptidase/beta-lactamase superfamily"/>
    <property type="match status" value="1"/>
</dbReference>
<dbReference type="InterPro" id="IPR001466">
    <property type="entry name" value="Beta-lactam-related"/>
</dbReference>
<proteinExistence type="predicted"/>
<evidence type="ECO:0000259" key="2">
    <source>
        <dbReference type="Pfam" id="PF00144"/>
    </source>
</evidence>
<evidence type="ECO:0000313" key="4">
    <source>
        <dbReference type="Proteomes" id="UP000199622"/>
    </source>
</evidence>
<dbReference type="Pfam" id="PF00144">
    <property type="entry name" value="Beta-lactamase"/>
    <property type="match status" value="1"/>
</dbReference>
<evidence type="ECO:0000256" key="1">
    <source>
        <dbReference type="SAM" id="SignalP"/>
    </source>
</evidence>
<feature type="domain" description="Beta-lactamase-related" evidence="2">
    <location>
        <begin position="56"/>
        <end position="380"/>
    </location>
</feature>
<protein>
    <submittedName>
        <fullName evidence="3">Alkaline D-peptidase. Serine peptidase. MEROPS family S12</fullName>
    </submittedName>
</protein>
<keyword evidence="4" id="KW-1185">Reference proteome</keyword>
<dbReference type="InterPro" id="IPR050491">
    <property type="entry name" value="AmpC-like"/>
</dbReference>
<dbReference type="STRING" id="208445.SAMN04489727_4373"/>
<dbReference type="EMBL" id="FNSO01000004">
    <property type="protein sequence ID" value="SEC60563.1"/>
    <property type="molecule type" value="Genomic_DNA"/>
</dbReference>
<gene>
    <name evidence="3" type="ORF">SAMN04489727_4373</name>
</gene>
<dbReference type="AlphaFoldDB" id="A0A1H4TVM8"/>
<dbReference type="SUPFAM" id="SSF56601">
    <property type="entry name" value="beta-lactamase/transpeptidase-like"/>
    <property type="match status" value="1"/>
</dbReference>
<dbReference type="Proteomes" id="UP000199622">
    <property type="component" value="Unassembled WGS sequence"/>
</dbReference>
<evidence type="ECO:0000313" key="3">
    <source>
        <dbReference type="EMBL" id="SEC60563.1"/>
    </source>
</evidence>
<accession>A0A1H4TVM8</accession>
<organism evidence="3 4">
    <name type="scientific">Amycolatopsis tolypomycina</name>
    <dbReference type="NCBI Taxonomy" id="208445"/>
    <lineage>
        <taxon>Bacteria</taxon>
        <taxon>Bacillati</taxon>
        <taxon>Actinomycetota</taxon>
        <taxon>Actinomycetes</taxon>
        <taxon>Pseudonocardiales</taxon>
        <taxon>Pseudonocardiaceae</taxon>
        <taxon>Amycolatopsis</taxon>
    </lineage>
</organism>